<dbReference type="Proteomes" id="UP000272117">
    <property type="component" value="Unassembled WGS sequence"/>
</dbReference>
<evidence type="ECO:0000313" key="3">
    <source>
        <dbReference type="Proteomes" id="UP000272117"/>
    </source>
</evidence>
<dbReference type="Pfam" id="PF21751">
    <property type="entry name" value="DACNV"/>
    <property type="match status" value="1"/>
</dbReference>
<dbReference type="AlphaFoldDB" id="A0A3M9MN45"/>
<gene>
    <name evidence="2" type="ORF">EFB08_10630</name>
</gene>
<dbReference type="Gene3D" id="3.40.1700.10">
    <property type="entry name" value="DNA integrity scanning protein, DisA, N-terminal domain"/>
    <property type="match status" value="1"/>
</dbReference>
<feature type="domain" description="Probable sensor" evidence="1">
    <location>
        <begin position="36"/>
        <end position="123"/>
    </location>
</feature>
<dbReference type="InterPro" id="IPR048551">
    <property type="entry name" value="DACNV"/>
</dbReference>
<proteinExistence type="predicted"/>
<dbReference type="EMBL" id="RJJD01000005">
    <property type="protein sequence ID" value="RNI26921.1"/>
    <property type="molecule type" value="Genomic_DNA"/>
</dbReference>
<accession>A0A3M9MN45</accession>
<dbReference type="InterPro" id="IPR036888">
    <property type="entry name" value="DNA_integrity_DisA_N_sf"/>
</dbReference>
<organism evidence="2 3">
    <name type="scientific">Rufibacter latericius</name>
    <dbReference type="NCBI Taxonomy" id="2487040"/>
    <lineage>
        <taxon>Bacteria</taxon>
        <taxon>Pseudomonadati</taxon>
        <taxon>Bacteroidota</taxon>
        <taxon>Cytophagia</taxon>
        <taxon>Cytophagales</taxon>
        <taxon>Hymenobacteraceae</taxon>
        <taxon>Rufibacter</taxon>
    </lineage>
</organism>
<comment type="caution">
    <text evidence="2">The sequence shown here is derived from an EMBL/GenBank/DDBJ whole genome shotgun (WGS) entry which is preliminary data.</text>
</comment>
<protein>
    <recommendedName>
        <fullName evidence="1">Probable sensor domain-containing protein</fullName>
    </recommendedName>
</protein>
<dbReference type="OrthoDB" id="782779at2"/>
<reference evidence="2 3" key="1">
    <citation type="submission" date="2018-11" db="EMBL/GenBank/DDBJ databases">
        <title>Rufibacter latericius sp. nov., isolated from water in Baiyang Lake.</title>
        <authorList>
            <person name="Yang Y."/>
        </authorList>
    </citation>
    <scope>NUCLEOTIDE SEQUENCE [LARGE SCALE GENOMIC DNA]</scope>
    <source>
        <strain evidence="2 3">R-22-1c-1</strain>
    </source>
</reference>
<evidence type="ECO:0000259" key="1">
    <source>
        <dbReference type="Pfam" id="PF21751"/>
    </source>
</evidence>
<keyword evidence="3" id="KW-1185">Reference proteome</keyword>
<evidence type="ECO:0000313" key="2">
    <source>
        <dbReference type="EMBL" id="RNI26921.1"/>
    </source>
</evidence>
<sequence>MIRKSTYAAAKSVAATIESHFAQHQHEARESGALNVAPAPSMKVVEALIDAAFWASLRKEEGQSPRISLAFLPPEQAGKPLLFAQRLPLTSHNLTKLAPGVERPGIHIGVWKEHGELYMWGTTRELLSFCFVLDVSEPGLLVVKHRRSTGFGKFANVAVLKGDVIKIIDEDSDSLPDCPAVVSSLLGFTAPASWNNSVNVLVQLAVSMRAHGRGGTLLVVPTGSEKWHESIIHPLPYAVAPAFSALKELMQEEKENRDQSLWQGALRREIDGLAGLTAVDGATIINDQHELLAFGAKIIRSDSNELAEQIVLTEPVVGNEPIILHPTQNGGTRHLSAAQFVHDQRDAIALVASQDGRFTIFSWSPCENMVHAHRVDTLLL</sequence>
<dbReference type="RefSeq" id="WP_123126928.1">
    <property type="nucleotide sequence ID" value="NZ_RJJD01000005.1"/>
</dbReference>
<name>A0A3M9MN45_9BACT</name>